<organism evidence="2 3">
    <name type="scientific">Novymonas esmeraldas</name>
    <dbReference type="NCBI Taxonomy" id="1808958"/>
    <lineage>
        <taxon>Eukaryota</taxon>
        <taxon>Discoba</taxon>
        <taxon>Euglenozoa</taxon>
        <taxon>Kinetoplastea</taxon>
        <taxon>Metakinetoplastina</taxon>
        <taxon>Trypanosomatida</taxon>
        <taxon>Trypanosomatidae</taxon>
        <taxon>Novymonas</taxon>
    </lineage>
</organism>
<dbReference type="GO" id="GO:0005788">
    <property type="term" value="C:endoplasmic reticulum lumen"/>
    <property type="evidence" value="ECO:0007669"/>
    <property type="project" value="TreeGrafter"/>
</dbReference>
<evidence type="ECO:0008006" key="4">
    <source>
        <dbReference type="Google" id="ProtNLM"/>
    </source>
</evidence>
<keyword evidence="1" id="KW-0732">Signal</keyword>
<dbReference type="GO" id="GO:0016491">
    <property type="term" value="F:oxidoreductase activity"/>
    <property type="evidence" value="ECO:0007669"/>
    <property type="project" value="TreeGrafter"/>
</dbReference>
<gene>
    <name evidence="2" type="ORF">NESM_000242900</name>
</gene>
<evidence type="ECO:0000313" key="2">
    <source>
        <dbReference type="EMBL" id="KAK7201768.1"/>
    </source>
</evidence>
<proteinExistence type="predicted"/>
<dbReference type="AlphaFoldDB" id="A0AAW0FB39"/>
<dbReference type="EMBL" id="JAECZO010000020">
    <property type="protein sequence ID" value="KAK7201768.1"/>
    <property type="molecule type" value="Genomic_DNA"/>
</dbReference>
<evidence type="ECO:0000313" key="3">
    <source>
        <dbReference type="Proteomes" id="UP001430356"/>
    </source>
</evidence>
<dbReference type="PANTHER" id="PTHR13077">
    <property type="entry name" value="SELENOPROTEIN F"/>
    <property type="match status" value="1"/>
</dbReference>
<comment type="caution">
    <text evidence="2">The sequence shown here is derived from an EMBL/GenBank/DDBJ whole genome shotgun (WGS) entry which is preliminary data.</text>
</comment>
<dbReference type="Proteomes" id="UP001430356">
    <property type="component" value="Unassembled WGS sequence"/>
</dbReference>
<dbReference type="PANTHER" id="PTHR13077:SF6">
    <property type="entry name" value="SELENOPROTEIN F"/>
    <property type="match status" value="1"/>
</dbReference>
<feature type="chain" id="PRO_5043328907" description="Selenoprotein F/M domain-containing protein" evidence="1">
    <location>
        <begin position="21"/>
        <end position="172"/>
    </location>
</feature>
<sequence length="172" mass="18711">MMRSRTQVLVLLVVVVLVCAAAVLPLSRAAPASASECLDLGFDADTVRCSACEKLFLMTQSSELRRECEGCCVADDDSDVAEDQVTYTSARIEGRGIVRAMAATEVNVLAVFKRAHASEPYFQHISFVDRFSATHPQVVLVGSDSKDAVTMPITGWSADTLHNFFKKKIHVA</sequence>
<reference evidence="2 3" key="1">
    <citation type="journal article" date="2021" name="MBio">
        <title>A New Model Trypanosomatid, Novymonas esmeraldas: Genomic Perception of Its 'Candidatus Pandoraea novymonadis' Endosymbiont.</title>
        <authorList>
            <person name="Zakharova A."/>
            <person name="Saura A."/>
            <person name="Butenko A."/>
            <person name="Podesvova L."/>
            <person name="Warmusova S."/>
            <person name="Kostygov A.Y."/>
            <person name="Nenarokova A."/>
            <person name="Lukes J."/>
            <person name="Opperdoes F.R."/>
            <person name="Yurchenko V."/>
        </authorList>
    </citation>
    <scope>NUCLEOTIDE SEQUENCE [LARGE SCALE GENOMIC DNA]</scope>
    <source>
        <strain evidence="2 3">E262AT.01</strain>
    </source>
</reference>
<protein>
    <recommendedName>
        <fullName evidence="4">Selenoprotein F/M domain-containing protein</fullName>
    </recommendedName>
</protein>
<accession>A0AAW0FB39</accession>
<name>A0AAW0FB39_9TRYP</name>
<keyword evidence="3" id="KW-1185">Reference proteome</keyword>
<evidence type="ECO:0000256" key="1">
    <source>
        <dbReference type="SAM" id="SignalP"/>
    </source>
</evidence>
<dbReference type="InterPro" id="IPR039992">
    <property type="entry name" value="Sep15_SelM"/>
</dbReference>
<feature type="signal peptide" evidence="1">
    <location>
        <begin position="1"/>
        <end position="20"/>
    </location>
</feature>